<dbReference type="RefSeq" id="WP_104517020.1">
    <property type="nucleotide sequence ID" value="NZ_NHRY01000032.1"/>
</dbReference>
<dbReference type="PANTHER" id="PTHR41791">
    <property type="entry name" value="SSL7039 PROTEIN"/>
    <property type="match status" value="1"/>
</dbReference>
<proteinExistence type="predicted"/>
<evidence type="ECO:0000313" key="2">
    <source>
        <dbReference type="Proteomes" id="UP000239724"/>
    </source>
</evidence>
<dbReference type="NCBIfam" id="TIGR02683">
    <property type="entry name" value="upstrm_HI1419"/>
    <property type="match status" value="1"/>
</dbReference>
<dbReference type="PIRSF" id="PIRSF028744">
    <property type="entry name" value="Addict_mod_HI1419"/>
    <property type="match status" value="1"/>
</dbReference>
<dbReference type="Pfam" id="PF05973">
    <property type="entry name" value="Gp49"/>
    <property type="match status" value="1"/>
</dbReference>
<protein>
    <submittedName>
        <fullName evidence="1">Addiction module antitoxin RelB</fullName>
    </submittedName>
</protein>
<name>A0A2S6NNX6_RHOGL</name>
<dbReference type="PANTHER" id="PTHR41791:SF1">
    <property type="entry name" value="SSL7039 PROTEIN"/>
    <property type="match status" value="1"/>
</dbReference>
<dbReference type="AlphaFoldDB" id="A0A2S6NNX6"/>
<dbReference type="OrthoDB" id="5296237at2"/>
<dbReference type="Proteomes" id="UP000239724">
    <property type="component" value="Unassembled WGS sequence"/>
</dbReference>
<gene>
    <name evidence="1" type="ORF">CCS01_01235</name>
</gene>
<keyword evidence="2" id="KW-1185">Reference proteome</keyword>
<reference evidence="1 2" key="1">
    <citation type="journal article" date="2018" name="Arch. Microbiol.">
        <title>New insights into the metabolic potential of the phototrophic purple bacterium Rhodopila globiformis DSM 161(T) from its draft genome sequence and evidence for a vanadium-dependent nitrogenase.</title>
        <authorList>
            <person name="Imhoff J.F."/>
            <person name="Rahn T."/>
            <person name="Kunzel S."/>
            <person name="Neulinger S.C."/>
        </authorList>
    </citation>
    <scope>NUCLEOTIDE SEQUENCE [LARGE SCALE GENOMIC DNA]</scope>
    <source>
        <strain evidence="1 2">DSM 161</strain>
    </source>
</reference>
<dbReference type="EMBL" id="NHRY01000032">
    <property type="protein sequence ID" value="PPQ39546.1"/>
    <property type="molecule type" value="Genomic_DNA"/>
</dbReference>
<evidence type="ECO:0000313" key="1">
    <source>
        <dbReference type="EMBL" id="PPQ39546.1"/>
    </source>
</evidence>
<comment type="caution">
    <text evidence="1">The sequence shown here is derived from an EMBL/GenBank/DDBJ whole genome shotgun (WGS) entry which is preliminary data.</text>
</comment>
<accession>A0A2S6NNX6</accession>
<sequence>MVQTRPFEVLQHVVFRDWLNSLRDAKAKARIVMRIAYLSQGNAGDFKAVGESVLEMRIHYGPGYRVYYKQTGRTVIILLCGGDKSTQDRDIRQARELAATV</sequence>
<dbReference type="InterPro" id="IPR014056">
    <property type="entry name" value="TypeIITA-like_toxin_pred"/>
</dbReference>
<dbReference type="InterPro" id="IPR009241">
    <property type="entry name" value="HigB-like"/>
</dbReference>
<organism evidence="1 2">
    <name type="scientific">Rhodopila globiformis</name>
    <name type="common">Rhodopseudomonas globiformis</name>
    <dbReference type="NCBI Taxonomy" id="1071"/>
    <lineage>
        <taxon>Bacteria</taxon>
        <taxon>Pseudomonadati</taxon>
        <taxon>Pseudomonadota</taxon>
        <taxon>Alphaproteobacteria</taxon>
        <taxon>Acetobacterales</taxon>
        <taxon>Acetobacteraceae</taxon>
        <taxon>Rhodopila</taxon>
    </lineage>
</organism>